<keyword evidence="2" id="KW-1133">Transmembrane helix</keyword>
<keyword evidence="1" id="KW-0175">Coiled coil</keyword>
<evidence type="ECO:0000256" key="1">
    <source>
        <dbReference type="SAM" id="Coils"/>
    </source>
</evidence>
<keyword evidence="2" id="KW-0472">Membrane</keyword>
<evidence type="ECO:0000313" key="3">
    <source>
        <dbReference type="Proteomes" id="UP000046392"/>
    </source>
</evidence>
<dbReference type="Proteomes" id="UP000046392">
    <property type="component" value="Unplaced"/>
</dbReference>
<keyword evidence="2" id="KW-0812">Transmembrane</keyword>
<dbReference type="AlphaFoldDB" id="A0A0N5BDA1"/>
<feature type="transmembrane region" description="Helical" evidence="2">
    <location>
        <begin position="6"/>
        <end position="27"/>
    </location>
</feature>
<evidence type="ECO:0000256" key="2">
    <source>
        <dbReference type="SAM" id="Phobius"/>
    </source>
</evidence>
<proteinExistence type="predicted"/>
<evidence type="ECO:0000313" key="4">
    <source>
        <dbReference type="WBParaSite" id="SPAL_0000399000.1"/>
    </source>
</evidence>
<dbReference type="WBParaSite" id="SPAL_0000399000.1">
    <property type="protein sequence ID" value="SPAL_0000399000.1"/>
    <property type="gene ID" value="SPAL_0000399000"/>
</dbReference>
<keyword evidence="3" id="KW-1185">Reference proteome</keyword>
<feature type="coiled-coil region" evidence="1">
    <location>
        <begin position="84"/>
        <end position="133"/>
    </location>
</feature>
<reference evidence="4" key="1">
    <citation type="submission" date="2017-02" db="UniProtKB">
        <authorList>
            <consortium name="WormBaseParasite"/>
        </authorList>
    </citation>
    <scope>IDENTIFICATION</scope>
</reference>
<accession>A0A0N5BDA1</accession>
<sequence length="198" mass="23817">MVTIYFFTILYTFTYSLFIPYASSYLFDHSGCSSLYYFNFCSFCYSIDNVMYFLSYVPYNERCEFIRIGNQRDTKKIDINKQEDAFMEKQTQEAQQRYKEYKENQLENEKEEKRRLDSRAQRLSQEAKLLYDNVYSVLNNTEITIRQEYQLVHTIINEAKFKTVVEASEFIPAKYFASTFGGLFVFHIHDNPFDCYYC</sequence>
<organism evidence="3 4">
    <name type="scientific">Strongyloides papillosus</name>
    <name type="common">Intestinal threadworm</name>
    <dbReference type="NCBI Taxonomy" id="174720"/>
    <lineage>
        <taxon>Eukaryota</taxon>
        <taxon>Metazoa</taxon>
        <taxon>Ecdysozoa</taxon>
        <taxon>Nematoda</taxon>
        <taxon>Chromadorea</taxon>
        <taxon>Rhabditida</taxon>
        <taxon>Tylenchina</taxon>
        <taxon>Panagrolaimomorpha</taxon>
        <taxon>Strongyloidoidea</taxon>
        <taxon>Strongyloididae</taxon>
        <taxon>Strongyloides</taxon>
    </lineage>
</organism>
<feature type="transmembrane region" description="Helical" evidence="2">
    <location>
        <begin position="34"/>
        <end position="54"/>
    </location>
</feature>
<name>A0A0N5BDA1_STREA</name>
<protein>
    <submittedName>
        <fullName evidence="4">V-type proton ATPase subunit G</fullName>
    </submittedName>
</protein>